<name>A0A9X1CN46_NEIEL</name>
<reference evidence="1" key="1">
    <citation type="submission" date="2021-04" db="EMBL/GenBank/DDBJ databases">
        <title>Genomic characterization of endocarditis-associated Neisseria elongata subsp. nitroreducens.</title>
        <authorList>
            <person name="Schorner M."/>
            <person name="Passarelli-Araujo H."/>
            <person name="Scheffer M."/>
            <person name="Barazzetti F."/>
            <person name="Martins J."/>
            <person name="Machado H."/>
            <person name="Palmeiro J."/>
            <person name="Bazzo M."/>
        </authorList>
    </citation>
    <scope>NUCLEOTIDE SEQUENCE</scope>
    <source>
        <strain evidence="1">Nel_M001</strain>
    </source>
</reference>
<organism evidence="1 3">
    <name type="scientific">Neisseria elongata subsp. nitroreducens</name>
    <dbReference type="NCBI Taxonomy" id="90367"/>
    <lineage>
        <taxon>Bacteria</taxon>
        <taxon>Pseudomonadati</taxon>
        <taxon>Pseudomonadota</taxon>
        <taxon>Betaproteobacteria</taxon>
        <taxon>Neisseriales</taxon>
        <taxon>Neisseriaceae</taxon>
        <taxon>Neisseria</taxon>
    </lineage>
</organism>
<protein>
    <submittedName>
        <fullName evidence="1">Virulence RhuM family protein</fullName>
    </submittedName>
</protein>
<evidence type="ECO:0000313" key="1">
    <source>
        <dbReference type="EMBL" id="MBS9339345.1"/>
    </source>
</evidence>
<evidence type="ECO:0000313" key="3">
    <source>
        <dbReference type="Proteomes" id="UP000708805"/>
    </source>
</evidence>
<dbReference type="PIRSF" id="PIRSF015268">
    <property type="entry name" value="Virulence_RhuM"/>
    <property type="match status" value="1"/>
</dbReference>
<comment type="caution">
    <text evidence="1">The sequence shown here is derived from an EMBL/GenBank/DDBJ whole genome shotgun (WGS) entry which is preliminary data.</text>
</comment>
<dbReference type="PANTHER" id="PTHR35810">
    <property type="entry name" value="CYTOPLASMIC PROTEIN-RELATED"/>
    <property type="match status" value="1"/>
</dbReference>
<dbReference type="RefSeq" id="WP_214037033.1">
    <property type="nucleotide sequence ID" value="NZ_JAGJWT010000001.1"/>
</dbReference>
<dbReference type="InterPro" id="IPR011204">
    <property type="entry name" value="Virulence_RhuM-like"/>
</dbReference>
<sequence length="337" mass="38733">MTDNTLILYTTQDGTAQFALRELGGQLWLTQAEIAALYQITPQSVTQHIRAIYRENEISEAVTCKEFLQVQTEGGREVRRQLKHYALPMIIAIGYRVRSTRGTQFRQWATRTLGEYLQKGFAIDDERLKNPPVGTVAAPDYFDELLERIRDIRASEKRVYLRVREIFALAADYQPAFKDTTRFFQTIQNKLHFACTGQTAAQIVFNRADASQPLMGLTHTATGSVRKSDIKTAKNYLRQDEISELNRIVTMWLDFAEDQARRKKQIFLHDWQEKLDRFLQFNDRDVLQGAGTISKKQADEKAAAEYERYAAAQRAIKEQQGESDIAELLALSRSKPQ</sequence>
<dbReference type="Pfam" id="PF13310">
    <property type="entry name" value="Virulence_RhuM"/>
    <property type="match status" value="1"/>
</dbReference>
<dbReference type="AlphaFoldDB" id="A0A9X1CN46"/>
<accession>A0A9X1CN46</accession>
<gene>
    <name evidence="1" type="ORF">J8641_00525</name>
    <name evidence="2" type="ORF">J8641_02460</name>
</gene>
<dbReference type="PANTHER" id="PTHR35810:SF1">
    <property type="entry name" value="CYTOPLASMIC PROTEIN"/>
    <property type="match status" value="1"/>
</dbReference>
<proteinExistence type="predicted"/>
<evidence type="ECO:0000313" key="2">
    <source>
        <dbReference type="EMBL" id="MBS9339701.1"/>
    </source>
</evidence>
<dbReference type="EMBL" id="JAGJWT010000001">
    <property type="protein sequence ID" value="MBS9339701.1"/>
    <property type="molecule type" value="Genomic_DNA"/>
</dbReference>
<dbReference type="EMBL" id="JAGJWT010000001">
    <property type="protein sequence ID" value="MBS9339345.1"/>
    <property type="molecule type" value="Genomic_DNA"/>
</dbReference>
<dbReference type="Proteomes" id="UP000708805">
    <property type="component" value="Unassembled WGS sequence"/>
</dbReference>